<gene>
    <name evidence="2" type="primary">LOC123412319</name>
</gene>
<evidence type="ECO:0000313" key="2">
    <source>
        <dbReference type="EnsemblPlants" id="HORVU.MOREX.r3.7HG0745500.1"/>
    </source>
</evidence>
<dbReference type="PANTHER" id="PTHR34709:SF37">
    <property type="entry name" value="F-BOX DOMAIN-CONTAINING PROTEIN"/>
    <property type="match status" value="1"/>
</dbReference>
<evidence type="ECO:0000256" key="1">
    <source>
        <dbReference type="SAM" id="MobiDB-lite"/>
    </source>
</evidence>
<dbReference type="InterPro" id="IPR036047">
    <property type="entry name" value="F-box-like_dom_sf"/>
</dbReference>
<dbReference type="Gramene" id="HORVU.MOREX.r3.7HG0745500.1">
    <property type="protein sequence ID" value="HORVU.MOREX.r3.7HG0745500.1"/>
    <property type="gene ID" value="HORVU.MOREX.r3.7HG0745500"/>
</dbReference>
<dbReference type="InterPro" id="IPR032675">
    <property type="entry name" value="LRR_dom_sf"/>
</dbReference>
<dbReference type="InterPro" id="IPR055312">
    <property type="entry name" value="FBL15-like"/>
</dbReference>
<proteinExistence type="predicted"/>
<dbReference type="Gramene" id="HORVU.MOREX.r2.7HG0618260.1">
    <property type="protein sequence ID" value="HORVU.MOREX.r2.7HG0618260.1"/>
    <property type="gene ID" value="HORVU.MOREX.r2.7HG0618260"/>
</dbReference>
<evidence type="ECO:0008006" key="4">
    <source>
        <dbReference type="Google" id="ProtNLM"/>
    </source>
</evidence>
<feature type="region of interest" description="Disordered" evidence="1">
    <location>
        <begin position="1"/>
        <end position="21"/>
    </location>
</feature>
<evidence type="ECO:0000313" key="3">
    <source>
        <dbReference type="Proteomes" id="UP000011116"/>
    </source>
</evidence>
<dbReference type="OMA" id="CQEYCGC"/>
<dbReference type="SUPFAM" id="SSF81383">
    <property type="entry name" value="F-box domain"/>
    <property type="match status" value="1"/>
</dbReference>
<feature type="compositionally biased region" description="Low complexity" evidence="1">
    <location>
        <begin position="8"/>
        <end position="21"/>
    </location>
</feature>
<organism evidence="2 3">
    <name type="scientific">Hordeum vulgare subsp. vulgare</name>
    <name type="common">Domesticated barley</name>
    <dbReference type="NCBI Taxonomy" id="112509"/>
    <lineage>
        <taxon>Eukaryota</taxon>
        <taxon>Viridiplantae</taxon>
        <taxon>Streptophyta</taxon>
        <taxon>Embryophyta</taxon>
        <taxon>Tracheophyta</taxon>
        <taxon>Spermatophyta</taxon>
        <taxon>Magnoliopsida</taxon>
        <taxon>Liliopsida</taxon>
        <taxon>Poales</taxon>
        <taxon>Poaceae</taxon>
        <taxon>BOP clade</taxon>
        <taxon>Pooideae</taxon>
        <taxon>Triticodae</taxon>
        <taxon>Triticeae</taxon>
        <taxon>Hordeinae</taxon>
        <taxon>Hordeum</taxon>
    </lineage>
</organism>
<dbReference type="PANTHER" id="PTHR34709">
    <property type="entry name" value="OS10G0396666 PROTEIN"/>
    <property type="match status" value="1"/>
</dbReference>
<reference evidence="3" key="1">
    <citation type="journal article" date="2012" name="Nature">
        <title>A physical, genetic and functional sequence assembly of the barley genome.</title>
        <authorList>
            <consortium name="The International Barley Genome Sequencing Consortium"/>
            <person name="Mayer K.F."/>
            <person name="Waugh R."/>
            <person name="Brown J.W."/>
            <person name="Schulman A."/>
            <person name="Langridge P."/>
            <person name="Platzer M."/>
            <person name="Fincher G.B."/>
            <person name="Muehlbauer G.J."/>
            <person name="Sato K."/>
            <person name="Close T.J."/>
            <person name="Wise R.P."/>
            <person name="Stein N."/>
        </authorList>
    </citation>
    <scope>NUCLEOTIDE SEQUENCE [LARGE SCALE GENOMIC DNA]</scope>
    <source>
        <strain evidence="3">cv. Morex</strain>
    </source>
</reference>
<reference evidence="2" key="2">
    <citation type="submission" date="2020-10" db="EMBL/GenBank/DDBJ databases">
        <authorList>
            <person name="Scholz U."/>
            <person name="Mascher M."/>
            <person name="Fiebig A."/>
        </authorList>
    </citation>
    <scope>NUCLEOTIDE SEQUENCE [LARGE SCALE GENOMIC DNA]</scope>
    <source>
        <strain evidence="2">cv. Morex</strain>
    </source>
</reference>
<dbReference type="EnsemblPlants" id="HORVU.MOREX.r3.7HG0745500.1">
    <property type="protein sequence ID" value="HORVU.MOREX.r3.7HG0745500.1"/>
    <property type="gene ID" value="HORVU.MOREX.r3.7HG0745500"/>
</dbReference>
<accession>A0A8I6Z786</accession>
<dbReference type="AlphaFoldDB" id="A0A8I6Z786"/>
<dbReference type="SUPFAM" id="SSF52047">
    <property type="entry name" value="RNI-like"/>
    <property type="match status" value="1"/>
</dbReference>
<sequence length="486" mass="53479">MNLRSGQRAGSSAPPRSSGGADRISALADELLLLVLARLRCVRTAARASVLSSRWRGLWTRLPSFVFRDVALPALAAVLHRVASDNVVSLSLLDIDVPQRDRSPSWAAPHGRVSSLLCAAARLSPERLVLALPWDAAAPHEKVELPRFQRATSITLSTPSLVILRARAVGQLSALTTLVLSGCTADALDDLVPRCPRLRVLRFSGTVACYTGITVDTIMVCSRSLQELVLNVEGHTRVRGIVVATPMLEQLTVASRVGDNLCVSVLAPMAGNVSWHCRYGSESPGLGSWTLERVSLVMSPPATRLAPVLQIQLLKHRDRFSDWLSMQDTFAGEVEKHLQMQVAADLSVFDLELHLAPLGHVYGALASFFLGIHRIRDAIHRLKVVLPEPKLHTDKVKCEEEYCGCEPDDDWTCQTITVPELEEVEIDGFQGDDHEFEFLEHLLRCAPMLTRVILRVSGENTGTNDAKVHDFSMEHPYVECHYVGHS</sequence>
<reference evidence="2" key="3">
    <citation type="submission" date="2022-01" db="UniProtKB">
        <authorList>
            <consortium name="EnsemblPlants"/>
        </authorList>
    </citation>
    <scope>IDENTIFICATION</scope>
    <source>
        <strain evidence="2">subsp. vulgare</strain>
    </source>
</reference>
<dbReference type="Proteomes" id="UP000011116">
    <property type="component" value="Chromosome 7H"/>
</dbReference>
<name>A0A8I6Z786_HORVV</name>
<dbReference type="Gene3D" id="3.80.10.10">
    <property type="entry name" value="Ribonuclease Inhibitor"/>
    <property type="match status" value="1"/>
</dbReference>
<keyword evidence="3" id="KW-1185">Reference proteome</keyword>
<protein>
    <recommendedName>
        <fullName evidence="4">FBD domain-containing protein</fullName>
    </recommendedName>
</protein>